<proteinExistence type="predicted"/>
<evidence type="ECO:0000256" key="1">
    <source>
        <dbReference type="SAM" id="SignalP"/>
    </source>
</evidence>
<accession>A0ABX7MSU5</accession>
<dbReference type="Gene3D" id="3.10.450.160">
    <property type="entry name" value="inner membrane protein cigr"/>
    <property type="match status" value="1"/>
</dbReference>
<sequence>MKSVVLIALMGMMVAAAPALAKSSYDQLPPGLQKKVAKGKALPPGWQKKLSGYHRGDHMDRDHYHYGDIYDIGHGRQRVEIEDRVYTIIKDTREIIDILNRQQ</sequence>
<dbReference type="EMBL" id="CP071247">
    <property type="protein sequence ID" value="QSP95455.1"/>
    <property type="molecule type" value="Genomic_DNA"/>
</dbReference>
<keyword evidence="3" id="KW-1185">Reference proteome</keyword>
<keyword evidence="1" id="KW-0732">Signal</keyword>
<evidence type="ECO:0000313" key="3">
    <source>
        <dbReference type="Proteomes" id="UP000663555"/>
    </source>
</evidence>
<dbReference type="RefSeq" id="WP_206644694.1">
    <property type="nucleotide sequence ID" value="NZ_CP071247.1"/>
</dbReference>
<organism evidence="2 3">
    <name type="scientific">Marinobacter salinisoli</name>
    <dbReference type="NCBI Taxonomy" id="2769486"/>
    <lineage>
        <taxon>Bacteria</taxon>
        <taxon>Pseudomonadati</taxon>
        <taxon>Pseudomonadota</taxon>
        <taxon>Gammaproteobacteria</taxon>
        <taxon>Pseudomonadales</taxon>
        <taxon>Marinobacteraceae</taxon>
        <taxon>Marinobacter</taxon>
    </lineage>
</organism>
<name>A0ABX7MSU5_9GAMM</name>
<gene>
    <name evidence="2" type="ORF">LPB19_03280</name>
</gene>
<dbReference type="Proteomes" id="UP000663555">
    <property type="component" value="Chromosome"/>
</dbReference>
<protein>
    <submittedName>
        <fullName evidence="2">Uncharacterized protein</fullName>
    </submittedName>
</protein>
<feature type="signal peptide" evidence="1">
    <location>
        <begin position="1"/>
        <end position="21"/>
    </location>
</feature>
<reference evidence="2 3" key="1">
    <citation type="submission" date="2021-03" db="EMBL/GenBank/DDBJ databases">
        <title>Genome sequencing of Marinobacter sp. LPB0319.</title>
        <authorList>
            <person name="Kim J."/>
        </authorList>
    </citation>
    <scope>NUCLEOTIDE SEQUENCE [LARGE SCALE GENOMIC DNA]</scope>
    <source>
        <strain evidence="2 3">LPB0319</strain>
    </source>
</reference>
<feature type="chain" id="PRO_5045894691" evidence="1">
    <location>
        <begin position="22"/>
        <end position="103"/>
    </location>
</feature>
<evidence type="ECO:0000313" key="2">
    <source>
        <dbReference type="EMBL" id="QSP95455.1"/>
    </source>
</evidence>